<protein>
    <submittedName>
        <fullName evidence="1">Uncharacterized protein</fullName>
    </submittedName>
</protein>
<evidence type="ECO:0000313" key="2">
    <source>
        <dbReference type="Proteomes" id="UP000886523"/>
    </source>
</evidence>
<dbReference type="OrthoDB" id="2414662at2759"/>
<dbReference type="EMBL" id="MU128958">
    <property type="protein sequence ID" value="KAF9514693.1"/>
    <property type="molecule type" value="Genomic_DNA"/>
</dbReference>
<dbReference type="Proteomes" id="UP000886523">
    <property type="component" value="Unassembled WGS sequence"/>
</dbReference>
<dbReference type="AlphaFoldDB" id="A0A9P6AZ55"/>
<name>A0A9P6AZ55_9AGAM</name>
<accession>A0A9P6AZ55</accession>
<comment type="caution">
    <text evidence="1">The sequence shown here is derived from an EMBL/GenBank/DDBJ whole genome shotgun (WGS) entry which is preliminary data.</text>
</comment>
<sequence length="80" mass="9150">MESHRLGSPRQWSVGCQQRDRNFPFPSLDSEMCESSPWEHLCIKKAAIWVAGVLHGFFVTGPNVRELNSWVRWILALVPG</sequence>
<evidence type="ECO:0000313" key="1">
    <source>
        <dbReference type="EMBL" id="KAF9514693.1"/>
    </source>
</evidence>
<reference evidence="1" key="1">
    <citation type="journal article" date="2020" name="Nat. Commun.">
        <title>Large-scale genome sequencing of mycorrhizal fungi provides insights into the early evolution of symbiotic traits.</title>
        <authorList>
            <person name="Miyauchi S."/>
            <person name="Kiss E."/>
            <person name="Kuo A."/>
            <person name="Drula E."/>
            <person name="Kohler A."/>
            <person name="Sanchez-Garcia M."/>
            <person name="Morin E."/>
            <person name="Andreopoulos B."/>
            <person name="Barry K.W."/>
            <person name="Bonito G."/>
            <person name="Buee M."/>
            <person name="Carver A."/>
            <person name="Chen C."/>
            <person name="Cichocki N."/>
            <person name="Clum A."/>
            <person name="Culley D."/>
            <person name="Crous P.W."/>
            <person name="Fauchery L."/>
            <person name="Girlanda M."/>
            <person name="Hayes R.D."/>
            <person name="Keri Z."/>
            <person name="LaButti K."/>
            <person name="Lipzen A."/>
            <person name="Lombard V."/>
            <person name="Magnuson J."/>
            <person name="Maillard F."/>
            <person name="Murat C."/>
            <person name="Nolan M."/>
            <person name="Ohm R.A."/>
            <person name="Pangilinan J."/>
            <person name="Pereira M.F."/>
            <person name="Perotto S."/>
            <person name="Peter M."/>
            <person name="Pfister S."/>
            <person name="Riley R."/>
            <person name="Sitrit Y."/>
            <person name="Stielow J.B."/>
            <person name="Szollosi G."/>
            <person name="Zifcakova L."/>
            <person name="Stursova M."/>
            <person name="Spatafora J.W."/>
            <person name="Tedersoo L."/>
            <person name="Vaario L.M."/>
            <person name="Yamada A."/>
            <person name="Yan M."/>
            <person name="Wang P."/>
            <person name="Xu J."/>
            <person name="Bruns T."/>
            <person name="Baldrian P."/>
            <person name="Vilgalys R."/>
            <person name="Dunand C."/>
            <person name="Henrissat B."/>
            <person name="Grigoriev I.V."/>
            <person name="Hibbett D."/>
            <person name="Nagy L.G."/>
            <person name="Martin F.M."/>
        </authorList>
    </citation>
    <scope>NUCLEOTIDE SEQUENCE</scope>
    <source>
        <strain evidence="1">UP504</strain>
    </source>
</reference>
<gene>
    <name evidence="1" type="ORF">BS47DRAFT_856903</name>
</gene>
<organism evidence="1 2">
    <name type="scientific">Hydnum rufescens UP504</name>
    <dbReference type="NCBI Taxonomy" id="1448309"/>
    <lineage>
        <taxon>Eukaryota</taxon>
        <taxon>Fungi</taxon>
        <taxon>Dikarya</taxon>
        <taxon>Basidiomycota</taxon>
        <taxon>Agaricomycotina</taxon>
        <taxon>Agaricomycetes</taxon>
        <taxon>Cantharellales</taxon>
        <taxon>Hydnaceae</taxon>
        <taxon>Hydnum</taxon>
    </lineage>
</organism>
<proteinExistence type="predicted"/>
<keyword evidence="2" id="KW-1185">Reference proteome</keyword>